<evidence type="ECO:0000256" key="7">
    <source>
        <dbReference type="RuleBase" id="RU364059"/>
    </source>
</evidence>
<comment type="caution">
    <text evidence="10">The sequence shown here is derived from an EMBL/GenBank/DDBJ whole genome shotgun (WGS) entry which is preliminary data.</text>
</comment>
<dbReference type="AlphaFoldDB" id="A0A4S8Y039"/>
<evidence type="ECO:0000256" key="1">
    <source>
        <dbReference type="ARBA" id="ARBA00004123"/>
    </source>
</evidence>
<evidence type="ECO:0000256" key="4">
    <source>
        <dbReference type="ARBA" id="ARBA00023159"/>
    </source>
</evidence>
<dbReference type="GO" id="GO:0016592">
    <property type="term" value="C:mediator complex"/>
    <property type="evidence" value="ECO:0007669"/>
    <property type="project" value="InterPro"/>
</dbReference>
<feature type="region of interest" description="Disordered" evidence="8">
    <location>
        <begin position="1"/>
        <end position="89"/>
    </location>
</feature>
<keyword evidence="5 7" id="KW-0804">Transcription</keyword>
<evidence type="ECO:0000256" key="6">
    <source>
        <dbReference type="ARBA" id="ARBA00023242"/>
    </source>
</evidence>
<feature type="domain" description="Mediator complex subunit Med1" evidence="9">
    <location>
        <begin position="193"/>
        <end position="631"/>
    </location>
</feature>
<dbReference type="EMBL" id="QZAL01000039">
    <property type="protein sequence ID" value="THW44801.1"/>
    <property type="molecule type" value="Genomic_DNA"/>
</dbReference>
<evidence type="ECO:0000313" key="11">
    <source>
        <dbReference type="Proteomes" id="UP000310687"/>
    </source>
</evidence>
<evidence type="ECO:0000313" key="10">
    <source>
        <dbReference type="EMBL" id="THW44801.1"/>
    </source>
</evidence>
<name>A0A4S8Y039_AURPU</name>
<dbReference type="PANTHER" id="PTHR35041">
    <property type="entry name" value="MEDIATOR OF RNA POLYMERASE II TRANSCRIPTION SUBUNIT 1"/>
    <property type="match status" value="1"/>
</dbReference>
<dbReference type="GO" id="GO:0003712">
    <property type="term" value="F:transcription coregulator activity"/>
    <property type="evidence" value="ECO:0007669"/>
    <property type="project" value="InterPro"/>
</dbReference>
<organism evidence="10 11">
    <name type="scientific">Aureobasidium pullulans</name>
    <name type="common">Black yeast</name>
    <name type="synonym">Pullularia pullulans</name>
    <dbReference type="NCBI Taxonomy" id="5580"/>
    <lineage>
        <taxon>Eukaryota</taxon>
        <taxon>Fungi</taxon>
        <taxon>Dikarya</taxon>
        <taxon>Ascomycota</taxon>
        <taxon>Pezizomycotina</taxon>
        <taxon>Dothideomycetes</taxon>
        <taxon>Dothideomycetidae</taxon>
        <taxon>Dothideales</taxon>
        <taxon>Saccotheciaceae</taxon>
        <taxon>Aureobasidium</taxon>
    </lineage>
</organism>
<keyword evidence="6 7" id="KW-0539">Nucleus</keyword>
<gene>
    <name evidence="10" type="ORF">D6D22_03812</name>
</gene>
<feature type="compositionally biased region" description="Polar residues" evidence="8">
    <location>
        <begin position="29"/>
        <end position="66"/>
    </location>
</feature>
<dbReference type="GO" id="GO:0045944">
    <property type="term" value="P:positive regulation of transcription by RNA polymerase II"/>
    <property type="evidence" value="ECO:0007669"/>
    <property type="project" value="UniProtKB-ARBA"/>
</dbReference>
<comment type="subcellular location">
    <subcellularLocation>
        <location evidence="1 7">Nucleus</location>
    </subcellularLocation>
</comment>
<proteinExistence type="inferred from homology"/>
<protein>
    <recommendedName>
        <fullName evidence="7">Mediator of RNA polymerase II transcription subunit 1</fullName>
    </recommendedName>
    <alternativeName>
        <fullName evidence="7">Mediator complex subunit 1</fullName>
    </alternativeName>
</protein>
<sequence length="749" mass="80087">MIPARKQANDGASEGLDTTSSRRSENKIAMTTPNTTNASFLSKHPLSQTSLSNPAQTNTPTPRSVPTTAGKGATSTTAQPQHASASKPAMGGIAMTSSLSQTSNSGLSAMSNNLLGASPSNNLLAFASPAALAGLDMGTPSALLDAAATSQPMNLSLSDLGIPSGKRNEDDERRMKLDTVLGKLLGRQDKRRFGRVSEEGVRRVGRWAGLDVEVEAKREARKFEGNRPVAVAGKNNVLIDFQFKDNLPTHIDLSFSSQDQAVTAHQPAAARVLLEDLTPPPGVSAINTKLDRFAANLETLARLDKLSVYDQLNCFEAITGVYESLKKLYEHEKQAALTIVQPKRGNTELRAERHVLCKRSGRPQMHTRRKIGLSLDYWMEKSNIYLSPSNATKDESAMDLDSKPSTTPTNDADEPVFALDITAEASSPDMYPSIRVSSSWIADRILKSAEETTDPTDLLSGNQSIDWQDPPPTYLSDNNQNAGDAMAIDSNPNSGAQKLPAVRFVARLNPPLTMPWTAANAILQSVGAANLMSDLPDIQHTYEGSLLQKPSEIPILNKPMIQSSGPAASETTDVLTPDGGRVQHKNALYVPKQDFGYVLSSIPFAHPRQIIALLPVLRQWACLGSLLRTTFLSSSTTATPSNDEPSVSLADLLSGANLSTGTAVSVDISLSTQPSPTLDFVFPIAGVEGGLASISTSISGDGQVMVLSQNVVKGSQEEQNKAAQKLAKALELVGDVGVWVEWVRKTFGA</sequence>
<dbReference type="Proteomes" id="UP000310687">
    <property type="component" value="Unassembled WGS sequence"/>
</dbReference>
<keyword evidence="3 7" id="KW-0805">Transcription regulation</keyword>
<reference evidence="10 11" key="1">
    <citation type="submission" date="2018-10" db="EMBL/GenBank/DDBJ databases">
        <title>Fifty Aureobasidium pullulans genomes reveal a recombining polyextremotolerant generalist.</title>
        <authorList>
            <person name="Gostincar C."/>
            <person name="Turk M."/>
            <person name="Zajc J."/>
            <person name="Gunde-Cimerman N."/>
        </authorList>
    </citation>
    <scope>NUCLEOTIDE SEQUENCE [LARGE SCALE GENOMIC DNA]</scope>
    <source>
        <strain evidence="10 11">EXF-11013</strain>
    </source>
</reference>
<comment type="similarity">
    <text evidence="2 7">Belongs to the Mediator complex subunit 1 family.</text>
</comment>
<feature type="compositionally biased region" description="Low complexity" evidence="8">
    <location>
        <begin position="67"/>
        <end position="78"/>
    </location>
</feature>
<feature type="region of interest" description="Disordered" evidence="8">
    <location>
        <begin position="389"/>
        <end position="413"/>
    </location>
</feature>
<evidence type="ECO:0000256" key="3">
    <source>
        <dbReference type="ARBA" id="ARBA00023015"/>
    </source>
</evidence>
<evidence type="ECO:0000256" key="8">
    <source>
        <dbReference type="SAM" id="MobiDB-lite"/>
    </source>
</evidence>
<accession>A0A4S8Y039</accession>
<dbReference type="InterPro" id="IPR019680">
    <property type="entry name" value="Mediator_Med1"/>
</dbReference>
<evidence type="ECO:0000256" key="5">
    <source>
        <dbReference type="ARBA" id="ARBA00023163"/>
    </source>
</evidence>
<comment type="function">
    <text evidence="7">Component of the Mediator complex, a coactivator involved in the regulated transcription of nearly all RNA polymerase II-dependent genes. Mediator functions as a bridge to convey information from gene-specific regulatory proteins to the basal RNA polymerase II transcription machinery. Mediator is recruited to promoters by direct interactions with regulatory proteins and serves as a scaffold for the assembly of a functional preinitiation complex with RNA polymerase II and the general transcription factors.</text>
</comment>
<evidence type="ECO:0000256" key="2">
    <source>
        <dbReference type="ARBA" id="ARBA00006210"/>
    </source>
</evidence>
<feature type="compositionally biased region" description="Basic and acidic residues" evidence="8">
    <location>
        <begin position="392"/>
        <end position="402"/>
    </location>
</feature>
<dbReference type="Pfam" id="PF10744">
    <property type="entry name" value="Med1"/>
    <property type="match status" value="1"/>
</dbReference>
<evidence type="ECO:0000259" key="9">
    <source>
        <dbReference type="Pfam" id="PF10744"/>
    </source>
</evidence>
<keyword evidence="4 7" id="KW-0010">Activator</keyword>
<dbReference type="PANTHER" id="PTHR35041:SF4">
    <property type="entry name" value="MEDIATOR OF RNA POLYMERASE II TRANSCRIPTION SUBUNIT 1"/>
    <property type="match status" value="1"/>
</dbReference>
<feature type="region of interest" description="Disordered" evidence="8">
    <location>
        <begin position="452"/>
        <end position="494"/>
    </location>
</feature>